<evidence type="ECO:0000256" key="3">
    <source>
        <dbReference type="ARBA" id="ARBA00021495"/>
    </source>
</evidence>
<evidence type="ECO:0000259" key="14">
    <source>
        <dbReference type="PROSITE" id="PS50851"/>
    </source>
</evidence>
<feature type="domain" description="HPt" evidence="15">
    <location>
        <begin position="873"/>
        <end position="980"/>
    </location>
</feature>
<dbReference type="InterPro" id="IPR003594">
    <property type="entry name" value="HATPase_dom"/>
</dbReference>
<evidence type="ECO:0000256" key="2">
    <source>
        <dbReference type="ARBA" id="ARBA00012438"/>
    </source>
</evidence>
<dbReference type="InterPro" id="IPR005467">
    <property type="entry name" value="His_kinase_dom"/>
</dbReference>
<dbReference type="InterPro" id="IPR058661">
    <property type="entry name" value="FimL_2nd"/>
</dbReference>
<dbReference type="GO" id="GO:0000155">
    <property type="term" value="F:phosphorelay sensor kinase activity"/>
    <property type="evidence" value="ECO:0007669"/>
    <property type="project" value="InterPro"/>
</dbReference>
<dbReference type="InterPro" id="IPR001789">
    <property type="entry name" value="Sig_transdc_resp-reg_receiver"/>
</dbReference>
<dbReference type="InterPro" id="IPR051315">
    <property type="entry name" value="Bact_Chemotaxis_CheA"/>
</dbReference>
<comment type="caution">
    <text evidence="16">The sequence shown here is derived from an EMBL/GenBank/DDBJ whole genome shotgun (WGS) entry which is preliminary data.</text>
</comment>
<protein>
    <recommendedName>
        <fullName evidence="3">Chemotaxis protein CheA</fullName>
        <ecNumber evidence="2">2.7.13.3</ecNumber>
    </recommendedName>
</protein>
<dbReference type="SMART" id="SM00073">
    <property type="entry name" value="HPT"/>
    <property type="match status" value="3"/>
</dbReference>
<dbReference type="PANTHER" id="PTHR43395">
    <property type="entry name" value="SENSOR HISTIDINE KINASE CHEA"/>
    <property type="match status" value="1"/>
</dbReference>
<dbReference type="InterPro" id="IPR036641">
    <property type="entry name" value="HPT_dom_sf"/>
</dbReference>
<dbReference type="SMART" id="SM01231">
    <property type="entry name" value="H-kinase_dim"/>
    <property type="match status" value="1"/>
</dbReference>
<keyword evidence="5" id="KW-0808">Transferase</keyword>
<dbReference type="Gene3D" id="3.40.50.2300">
    <property type="match status" value="1"/>
</dbReference>
<dbReference type="PRINTS" id="PR00344">
    <property type="entry name" value="BCTRLSENSOR"/>
</dbReference>
<dbReference type="PROSITE" id="PS50109">
    <property type="entry name" value="HIS_KIN"/>
    <property type="match status" value="1"/>
</dbReference>
<reference evidence="16 17" key="1">
    <citation type="submission" date="2022-12" db="EMBL/GenBank/DDBJ databases">
        <title>Dasania phycosphaerae sp. nov., isolated from particulate material of the south coast of Korea.</title>
        <authorList>
            <person name="Jiang Y."/>
        </authorList>
    </citation>
    <scope>NUCLEOTIDE SEQUENCE [LARGE SCALE GENOMIC DNA]</scope>
    <source>
        <strain evidence="16 17">GY-19</strain>
    </source>
</reference>
<dbReference type="Proteomes" id="UP001069090">
    <property type="component" value="Unassembled WGS sequence"/>
</dbReference>
<feature type="domain" description="Response regulatory" evidence="13">
    <location>
        <begin position="1878"/>
        <end position="1996"/>
    </location>
</feature>
<feature type="domain" description="Histidine kinase" evidence="12">
    <location>
        <begin position="1471"/>
        <end position="1715"/>
    </location>
</feature>
<dbReference type="InterPro" id="IPR004105">
    <property type="entry name" value="CheA-like_dim"/>
</dbReference>
<evidence type="ECO:0000256" key="10">
    <source>
        <dbReference type="PROSITE-ProRule" id="PRU00169"/>
    </source>
</evidence>
<dbReference type="Gene3D" id="3.30.565.10">
    <property type="entry name" value="Histidine kinase-like ATPase, C-terminal domain"/>
    <property type="match status" value="1"/>
</dbReference>
<evidence type="ECO:0000256" key="4">
    <source>
        <dbReference type="ARBA" id="ARBA00022553"/>
    </source>
</evidence>
<dbReference type="InterPro" id="IPR002545">
    <property type="entry name" value="CheW-lke_dom"/>
</dbReference>
<evidence type="ECO:0000259" key="13">
    <source>
        <dbReference type="PROSITE" id="PS50110"/>
    </source>
</evidence>
<feature type="domain" description="CheW-like" evidence="14">
    <location>
        <begin position="1717"/>
        <end position="1856"/>
    </location>
</feature>
<dbReference type="InterPro" id="IPR011006">
    <property type="entry name" value="CheY-like_superfamily"/>
</dbReference>
<name>A0A9J6RIQ8_9GAMM</name>
<comment type="function">
    <text evidence="8">Involved in the transmission of sensory signals from the chemoreceptors to the flagellar motors. CheA is autophosphorylated; it can transfer its phosphate group to either CheB or CheY.</text>
</comment>
<feature type="modified residue" description="Phosphohistidine" evidence="9">
    <location>
        <position position="745"/>
    </location>
</feature>
<dbReference type="SMART" id="SM00448">
    <property type="entry name" value="REC"/>
    <property type="match status" value="1"/>
</dbReference>
<dbReference type="InterPro" id="IPR008207">
    <property type="entry name" value="Sig_transdc_His_kin_Hpt_dom"/>
</dbReference>
<evidence type="ECO:0000313" key="16">
    <source>
        <dbReference type="EMBL" id="MCZ0864574.1"/>
    </source>
</evidence>
<feature type="modified residue" description="Phosphohistidine" evidence="9">
    <location>
        <position position="1257"/>
    </location>
</feature>
<keyword evidence="4 10" id="KW-0597">Phosphoprotein</keyword>
<keyword evidence="6" id="KW-0418">Kinase</keyword>
<dbReference type="SUPFAM" id="SSF52172">
    <property type="entry name" value="CheY-like"/>
    <property type="match status" value="1"/>
</dbReference>
<keyword evidence="7" id="KW-0902">Two-component regulatory system</keyword>
<dbReference type="PROSITE" id="PS50110">
    <property type="entry name" value="RESPONSE_REGULATORY"/>
    <property type="match status" value="1"/>
</dbReference>
<dbReference type="CDD" id="cd17546">
    <property type="entry name" value="REC_hyHK_CKI1_RcsC-like"/>
    <property type="match status" value="1"/>
</dbReference>
<dbReference type="InterPro" id="IPR004358">
    <property type="entry name" value="Sig_transdc_His_kin-like_C"/>
</dbReference>
<accession>A0A9J6RIQ8</accession>
<dbReference type="InterPro" id="IPR036061">
    <property type="entry name" value="CheW-like_dom_sf"/>
</dbReference>
<dbReference type="SMART" id="SM00387">
    <property type="entry name" value="HATPase_c"/>
    <property type="match status" value="1"/>
</dbReference>
<organism evidence="16 17">
    <name type="scientific">Dasania phycosphaerae</name>
    <dbReference type="NCBI Taxonomy" id="2950436"/>
    <lineage>
        <taxon>Bacteria</taxon>
        <taxon>Pseudomonadati</taxon>
        <taxon>Pseudomonadota</taxon>
        <taxon>Gammaproteobacteria</taxon>
        <taxon>Cellvibrionales</taxon>
        <taxon>Spongiibacteraceae</taxon>
        <taxon>Dasania</taxon>
    </lineage>
</organism>
<evidence type="ECO:0000256" key="11">
    <source>
        <dbReference type="SAM" id="MobiDB-lite"/>
    </source>
</evidence>
<dbReference type="CDD" id="cd00088">
    <property type="entry name" value="HPT"/>
    <property type="match status" value="2"/>
</dbReference>
<gene>
    <name evidence="16" type="ORF">O0V09_05145</name>
</gene>
<keyword evidence="17" id="KW-1185">Reference proteome</keyword>
<dbReference type="Pfam" id="PF00072">
    <property type="entry name" value="Response_reg"/>
    <property type="match status" value="1"/>
</dbReference>
<evidence type="ECO:0000256" key="1">
    <source>
        <dbReference type="ARBA" id="ARBA00000085"/>
    </source>
</evidence>
<feature type="domain" description="HPt" evidence="15">
    <location>
        <begin position="698"/>
        <end position="802"/>
    </location>
</feature>
<dbReference type="CDD" id="cd16916">
    <property type="entry name" value="HATPase_CheA-like"/>
    <property type="match status" value="1"/>
</dbReference>
<dbReference type="PROSITE" id="PS50851">
    <property type="entry name" value="CHEW"/>
    <property type="match status" value="1"/>
</dbReference>
<dbReference type="Pfam" id="PF02518">
    <property type="entry name" value="HATPase_c"/>
    <property type="match status" value="1"/>
</dbReference>
<dbReference type="SUPFAM" id="SSF47226">
    <property type="entry name" value="Histidine-containing phosphotransfer domain, HPT domain"/>
    <property type="match status" value="5"/>
</dbReference>
<feature type="compositionally biased region" description="Low complexity" evidence="11">
    <location>
        <begin position="1186"/>
        <end position="1206"/>
    </location>
</feature>
<feature type="domain" description="HPt" evidence="15">
    <location>
        <begin position="1210"/>
        <end position="1314"/>
    </location>
</feature>
<feature type="region of interest" description="Disordered" evidence="11">
    <location>
        <begin position="837"/>
        <end position="860"/>
    </location>
</feature>
<evidence type="ECO:0000259" key="15">
    <source>
        <dbReference type="PROSITE" id="PS50894"/>
    </source>
</evidence>
<comment type="catalytic activity">
    <reaction evidence="1">
        <text>ATP + protein L-histidine = ADP + protein N-phospho-L-histidine.</text>
        <dbReference type="EC" id="2.7.13.3"/>
    </reaction>
</comment>
<feature type="modified residue" description="4-aspartylphosphate" evidence="10">
    <location>
        <position position="1929"/>
    </location>
</feature>
<evidence type="ECO:0000259" key="12">
    <source>
        <dbReference type="PROSITE" id="PS50109"/>
    </source>
</evidence>
<feature type="compositionally biased region" description="Low complexity" evidence="11">
    <location>
        <begin position="573"/>
        <end position="592"/>
    </location>
</feature>
<evidence type="ECO:0000256" key="8">
    <source>
        <dbReference type="ARBA" id="ARBA00035100"/>
    </source>
</evidence>
<dbReference type="SUPFAM" id="SSF50341">
    <property type="entry name" value="CheW-like"/>
    <property type="match status" value="1"/>
</dbReference>
<feature type="region of interest" description="Disordered" evidence="11">
    <location>
        <begin position="573"/>
        <end position="609"/>
    </location>
</feature>
<dbReference type="SUPFAM" id="SSF55874">
    <property type="entry name" value="ATPase domain of HSP90 chaperone/DNA topoisomerase II/histidine kinase"/>
    <property type="match status" value="1"/>
</dbReference>
<dbReference type="Pfam" id="PF26379">
    <property type="entry name" value="FimL_2nd"/>
    <property type="match status" value="1"/>
</dbReference>
<dbReference type="Gene3D" id="1.20.120.160">
    <property type="entry name" value="HPT domain"/>
    <property type="match status" value="4"/>
</dbReference>
<feature type="region of interest" description="Disordered" evidence="11">
    <location>
        <begin position="1369"/>
        <end position="1388"/>
    </location>
</feature>
<feature type="compositionally biased region" description="Low complexity" evidence="11">
    <location>
        <begin position="600"/>
        <end position="609"/>
    </location>
</feature>
<evidence type="ECO:0000256" key="5">
    <source>
        <dbReference type="ARBA" id="ARBA00022679"/>
    </source>
</evidence>
<dbReference type="EMBL" id="JAPTGG010000003">
    <property type="protein sequence ID" value="MCZ0864574.1"/>
    <property type="molecule type" value="Genomic_DNA"/>
</dbReference>
<evidence type="ECO:0000256" key="6">
    <source>
        <dbReference type="ARBA" id="ARBA00022777"/>
    </source>
</evidence>
<dbReference type="PANTHER" id="PTHR43395:SF8">
    <property type="entry name" value="HISTIDINE KINASE"/>
    <property type="match status" value="1"/>
</dbReference>
<feature type="modified residue" description="Phosphohistidine" evidence="9">
    <location>
        <position position="920"/>
    </location>
</feature>
<evidence type="ECO:0000256" key="7">
    <source>
        <dbReference type="ARBA" id="ARBA00023012"/>
    </source>
</evidence>
<dbReference type="Pfam" id="PF01627">
    <property type="entry name" value="Hpt"/>
    <property type="match status" value="3"/>
</dbReference>
<feature type="compositionally biased region" description="Acidic residues" evidence="11">
    <location>
        <begin position="839"/>
        <end position="860"/>
    </location>
</feature>
<dbReference type="SMART" id="SM00260">
    <property type="entry name" value="CheW"/>
    <property type="match status" value="1"/>
</dbReference>
<evidence type="ECO:0000313" key="17">
    <source>
        <dbReference type="Proteomes" id="UP001069090"/>
    </source>
</evidence>
<dbReference type="Gene3D" id="2.30.30.40">
    <property type="entry name" value="SH3 Domains"/>
    <property type="match status" value="1"/>
</dbReference>
<dbReference type="EC" id="2.7.13.3" evidence="2"/>
<dbReference type="PROSITE" id="PS50894">
    <property type="entry name" value="HPT"/>
    <property type="match status" value="3"/>
</dbReference>
<dbReference type="RefSeq" id="WP_258330726.1">
    <property type="nucleotide sequence ID" value="NZ_JAPTGG010000003.1"/>
</dbReference>
<feature type="region of interest" description="Disordered" evidence="11">
    <location>
        <begin position="1140"/>
        <end position="1210"/>
    </location>
</feature>
<proteinExistence type="predicted"/>
<dbReference type="InterPro" id="IPR036890">
    <property type="entry name" value="HATPase_C_sf"/>
</dbReference>
<dbReference type="FunFam" id="3.30.565.10:FF:000016">
    <property type="entry name" value="Chemotaxis protein CheA, putative"/>
    <property type="match status" value="1"/>
</dbReference>
<dbReference type="GO" id="GO:0006935">
    <property type="term" value="P:chemotaxis"/>
    <property type="evidence" value="ECO:0007669"/>
    <property type="project" value="InterPro"/>
</dbReference>
<sequence length="2001" mass="218904">MVERRDYVALDWVAGEIEETLKQAAQALDAYIANRDDATKLRFCLTHIHQVLGTLRMVEFFGAALLAEEMEYVADAISHNRIHESHIEDALQVLHAAMVQLPKYLERVKASRHGLPSILLPVLNDLRAVRGEQLLSETVLFAPDMSMAKEGHAATALSISGKELTEVAHKLRQMYQIALLGLIRGKDVRKNLNYLAKVCARLVKVSEGQSSQAIWRVCIAVLEGLLNGSIETSVSVKILLRQVDRQIKNIIDQGELAVLAPYPEDLVKNLLYYVARSKANSRYIKEIKNDFNLAGSLLGEGDLDGGDLATPDSAAMHAVMVALANELSDIQQQMQVAGTDSVALAGILPLFRRVCDTMAILGLGSHLKQLHDLYTRFAKQLATDIDSQEIAEVLAAITAICLELKPDELVEPEQKQELFNDSEEAQGHLDTAFESVLRESRVGLEQAKDAVIEFVATQWDHSCLADVPAQLQNIIGSLGMVPLARASTILKSCETYVSRDLLANKSVPDWQVLDTLADAITSVDYYLERLIEDPESDGSVILDMAADSVAELGYPVAADSVSADEPPLLAAEAEPASVEPPLLDEPPVLNDEQPSEGHSEQQSSEQSVEPPILAAAEEFIVEPPTLEPEPSAASDEVGELSPEDIPLLAEAMASEFVDPDETTIDFEDAEELSESHAAASPEPIADLETATAAAVEEDEDYDPEIVEIFIEEAGEVLETIAEYLPQWQADHSNSDARDTVRRAFHTLKGSGRMVGATDIGELAWAIESLLNTIIDGSLNLEGQHLSLAAEVADYVPTMVSAFENRQPIEGATAQAFIARAEAYIAGDVPAAEAVQAQPEVEETSQLDDGLSIEEPEQQPEEDALALELADESEEAVDNELLEIFAGEAATHREVLDQFISHCHELAGPADLTDELQRALHTLKGSANMAGITPVAMIVGPVEGLIKDLRAMQMKADHSIVELLEQTSSYISQGSAQLSTNPMQTLPGSDDFLTQLANIHQERLAVAADANAEDNSIPPQALNEFLTLSLDVVSDAEQKLLAWAKDELDEGKQQQLLIQFSRMIERAEIINMPAFVELAQAMQVFYRQAIDAGEQSEAFCNLAAQGNDALIDMLDQIAGHQTPAFDEALLAAIEDFSMSAGSPMAESETAEADAIASSDVSEASDEFEPIEPQLEQAPEPEPESEPESQTISESEPLAAPADSSTASADDDEELDDEIIEIFMEEAGELLESLDEAIHAWSEDRTNRAHPDELLRVLHTLKGGARLAGISSIGDLSHNFETRLESLDLDNLQADDALMAETLATQDQLVVMVEKLKQGESLVGIATDLPAVDEPAAQPEVKPLSEPVAEQRNEFNLPLAAAKPEKTITPFTAPAASNDTVTPLPADSKRGPQEVVKVSAQLLEELVNLAGETSISRGRAEEQISELVFSLDDMQITVDRLQQQVRRLDMETEQQILYRQEQVESEGLEGFDPLEMDRYSQLQQLSRSLLESSSDLTDIKGTLADKARDMETLLVQQSRINTELQEGLMRSRMVPFSRMVPRLRRIVRQVSGELDKKVDFRLDNVEGELDRTVLERMVAPLEHMLRNAVDHGIENKEQRQAAGKSPRGTVALNLAREGGEIVLTLSDDGAGINLDAVKKKAIERGLMEPDASLSNHEILQFILQAGFSTADKVTQISGRGVGMDVVHSEIKQLGGTMDIESIYGQGTRFIVRLPFTVSVNRALMVNIGGDNYAIPLNTIEGIVRVSPFELEAYYQPDAPLFEYAGQSYLLRYMGALLNRGEKPILEGRSMPLPVILVRGADHSVAIQVDHLMGSREIVVKPLGPQFSMVQGLSGATVLGDGNVVIILDLPAMIRADALHAHRDVLIPQDESRYEEDRITKVMVVDDSVTVRKVTSRFLERQGMEVVLAKDGIDAVAQLNEMERIPDVMLLDIEMPRMDGFEVASRVRHTSRLKELPIIMITSRTGDKHRERAMSLGVNHYLGKPYQETVLLETIQELTGAVAG</sequence>
<evidence type="ECO:0000256" key="9">
    <source>
        <dbReference type="PROSITE-ProRule" id="PRU00110"/>
    </source>
</evidence>
<dbReference type="Pfam" id="PF01584">
    <property type="entry name" value="CheW"/>
    <property type="match status" value="1"/>
</dbReference>
<dbReference type="GO" id="GO:0005737">
    <property type="term" value="C:cytoplasm"/>
    <property type="evidence" value="ECO:0007669"/>
    <property type="project" value="InterPro"/>
</dbReference>